<feature type="signal peptide" evidence="2">
    <location>
        <begin position="1"/>
        <end position="19"/>
    </location>
</feature>
<sequence length="84" mass="9167">MHKVILPIALLAMISTASAQPRKPPQEAFDACNGMSEGDACKVETPRGTMEGTCRKPPQQEQMLCVPAKMEGRGPRKDKKEDAQ</sequence>
<comment type="caution">
    <text evidence="3">The sequence shown here is derived from an EMBL/GenBank/DDBJ whole genome shotgun (WGS) entry which is preliminary data.</text>
</comment>
<evidence type="ECO:0008006" key="5">
    <source>
        <dbReference type="Google" id="ProtNLM"/>
    </source>
</evidence>
<gene>
    <name evidence="3" type="ORF">ACCI51_01625</name>
</gene>
<keyword evidence="4" id="KW-1185">Reference proteome</keyword>
<keyword evidence="2" id="KW-0732">Signal</keyword>
<evidence type="ECO:0000313" key="3">
    <source>
        <dbReference type="EMBL" id="MFA0789225.1"/>
    </source>
</evidence>
<evidence type="ECO:0000313" key="4">
    <source>
        <dbReference type="Proteomes" id="UP001569414"/>
    </source>
</evidence>
<feature type="region of interest" description="Disordered" evidence="1">
    <location>
        <begin position="47"/>
        <end position="84"/>
    </location>
</feature>
<reference evidence="3 4" key="1">
    <citation type="submission" date="2024-08" db="EMBL/GenBank/DDBJ databases">
        <authorList>
            <person name="Ishaq N."/>
        </authorList>
    </citation>
    <scope>NUCLEOTIDE SEQUENCE [LARGE SCALE GENOMIC DNA]</scope>
    <source>
        <strain evidence="3 4">JCM 30400</strain>
    </source>
</reference>
<feature type="chain" id="PRO_5045139869" description="Cysteine rich repeat-containing protein" evidence="2">
    <location>
        <begin position="20"/>
        <end position="84"/>
    </location>
</feature>
<dbReference type="EMBL" id="JBGMEL010000001">
    <property type="protein sequence ID" value="MFA0789225.1"/>
    <property type="molecule type" value="Genomic_DNA"/>
</dbReference>
<name>A0ABV4NIR7_9GAMM</name>
<dbReference type="RefSeq" id="WP_371842360.1">
    <property type="nucleotide sequence ID" value="NZ_JBGMEL010000001.1"/>
</dbReference>
<feature type="compositionally biased region" description="Basic and acidic residues" evidence="1">
    <location>
        <begin position="70"/>
        <end position="84"/>
    </location>
</feature>
<dbReference type="Proteomes" id="UP001569414">
    <property type="component" value="Unassembled WGS sequence"/>
</dbReference>
<evidence type="ECO:0000256" key="2">
    <source>
        <dbReference type="SAM" id="SignalP"/>
    </source>
</evidence>
<accession>A0ABV4NIR7</accession>
<proteinExistence type="predicted"/>
<evidence type="ECO:0000256" key="1">
    <source>
        <dbReference type="SAM" id="MobiDB-lite"/>
    </source>
</evidence>
<organism evidence="3 4">
    <name type="scientific">Microbulbifer echini</name>
    <dbReference type="NCBI Taxonomy" id="1529067"/>
    <lineage>
        <taxon>Bacteria</taxon>
        <taxon>Pseudomonadati</taxon>
        <taxon>Pseudomonadota</taxon>
        <taxon>Gammaproteobacteria</taxon>
        <taxon>Cellvibrionales</taxon>
        <taxon>Microbulbiferaceae</taxon>
        <taxon>Microbulbifer</taxon>
    </lineage>
</organism>
<protein>
    <recommendedName>
        <fullName evidence="5">Cysteine rich repeat-containing protein</fullName>
    </recommendedName>
</protein>